<dbReference type="AlphaFoldDB" id="A0A7V2AZW4"/>
<proteinExistence type="predicted"/>
<comment type="caution">
    <text evidence="1">The sequence shown here is derived from an EMBL/GenBank/DDBJ whole genome shotgun (WGS) entry which is preliminary data.</text>
</comment>
<sequence>MKTLLYFPFQRIDGVPDDLFAPTHLVVERIDGQQETRLLSAVMTRCVMRTQQQTLDGSDVPHIIRTALEFDVYIDRKEDLERFFQYVPVRRYEVRLERGDESPYLLWRGFLKADVYGVETTPFDRGIVRLVATDGLDILESITMDDQKRTVREHLRWLLKQAWGDPYYGSSTIEPAWLLPETLEVQEADPVLNTRTWRKWHDLEMYVAGLNGLEFVRELLYRYGLMLTPMDFGGHLWALIPLGWLRETADGSVTYLIVQRDGSDLSGQVANVNATMAWSNHVLRSSPDGVRIRSVVPVRRIVMVESVEDVSADVFYEKDAAYNERFEHWINSDTPVWWNVVTGAVTLAAGQSGNGLTFDYDGTLIEGRSHTTVPVGTAFDFSFYLKSSGEQVARVRFRIGVEDPTTGDIEWLAENGIDTLVAEALTTTWTLFQGTTPEAHQSGRLVIQFERDDPALGLTAVMIDELQLSLRQWKTEVTFQRDVLLDADAEIEVRTRLHDAVFYPTKPVYLTRVPTWKLTTFRSGENYRHLGWRFTIESVTPESLSAIVLRHLARFFTRATGDIPFIYEMEFEAGWKPILPIRWLYESATNHVVRTPGFFVMVEGETDLSTYRSRGRWLRIPL</sequence>
<name>A0A7V2AZW4_RHOMR</name>
<protein>
    <submittedName>
        <fullName evidence="1">Uncharacterized protein</fullName>
    </submittedName>
</protein>
<evidence type="ECO:0000313" key="1">
    <source>
        <dbReference type="EMBL" id="HER95704.1"/>
    </source>
</evidence>
<dbReference type="EMBL" id="DSGB01000004">
    <property type="protein sequence ID" value="HER95704.1"/>
    <property type="molecule type" value="Genomic_DNA"/>
</dbReference>
<accession>A0A7V2AZW4</accession>
<reference evidence="1" key="1">
    <citation type="journal article" date="2020" name="mSystems">
        <title>Genome- and Community-Level Interaction Insights into Carbon Utilization and Element Cycling Functions of Hydrothermarchaeota in Hydrothermal Sediment.</title>
        <authorList>
            <person name="Zhou Z."/>
            <person name="Liu Y."/>
            <person name="Xu W."/>
            <person name="Pan J."/>
            <person name="Luo Z.H."/>
            <person name="Li M."/>
        </authorList>
    </citation>
    <scope>NUCLEOTIDE SEQUENCE [LARGE SCALE GENOMIC DNA]</scope>
    <source>
        <strain evidence="1">SpSt-143</strain>
    </source>
</reference>
<gene>
    <name evidence="1" type="ORF">ENO59_04195</name>
</gene>
<organism evidence="1">
    <name type="scientific">Rhodothermus marinus</name>
    <name type="common">Rhodothermus obamensis</name>
    <dbReference type="NCBI Taxonomy" id="29549"/>
    <lineage>
        <taxon>Bacteria</taxon>
        <taxon>Pseudomonadati</taxon>
        <taxon>Rhodothermota</taxon>
        <taxon>Rhodothermia</taxon>
        <taxon>Rhodothermales</taxon>
        <taxon>Rhodothermaceae</taxon>
        <taxon>Rhodothermus</taxon>
    </lineage>
</organism>